<keyword evidence="2" id="KW-1185">Reference proteome</keyword>
<dbReference type="Proteomes" id="UP000660611">
    <property type="component" value="Unassembled WGS sequence"/>
</dbReference>
<sequence>MNLVLSPIPPPCRTRPAQVLPTAHPMSHCVQTSPTRHLDLSFRNHLWEERELGQTGRVDGWDLAAHRLADPRQAMTWVGRHVDVAGRPWLLQLAAYSPQTGQVLAESVSQGSASGRVGRVQ</sequence>
<name>A0A919PM20_9ACTN</name>
<dbReference type="EMBL" id="BONQ01000061">
    <property type="protein sequence ID" value="GIG46097.1"/>
    <property type="molecule type" value="Genomic_DNA"/>
</dbReference>
<dbReference type="AlphaFoldDB" id="A0A919PM20"/>
<reference evidence="1" key="1">
    <citation type="submission" date="2021-01" db="EMBL/GenBank/DDBJ databases">
        <title>Whole genome shotgun sequence of Dactylosporangium siamense NBRC 106093.</title>
        <authorList>
            <person name="Komaki H."/>
            <person name="Tamura T."/>
        </authorList>
    </citation>
    <scope>NUCLEOTIDE SEQUENCE</scope>
    <source>
        <strain evidence="1">NBRC 106093</strain>
    </source>
</reference>
<proteinExistence type="predicted"/>
<evidence type="ECO:0000313" key="2">
    <source>
        <dbReference type="Proteomes" id="UP000660611"/>
    </source>
</evidence>
<comment type="caution">
    <text evidence="1">The sequence shown here is derived from an EMBL/GenBank/DDBJ whole genome shotgun (WGS) entry which is preliminary data.</text>
</comment>
<gene>
    <name evidence="1" type="ORF">Dsi01nite_041380</name>
</gene>
<organism evidence="1 2">
    <name type="scientific">Dactylosporangium siamense</name>
    <dbReference type="NCBI Taxonomy" id="685454"/>
    <lineage>
        <taxon>Bacteria</taxon>
        <taxon>Bacillati</taxon>
        <taxon>Actinomycetota</taxon>
        <taxon>Actinomycetes</taxon>
        <taxon>Micromonosporales</taxon>
        <taxon>Micromonosporaceae</taxon>
        <taxon>Dactylosporangium</taxon>
    </lineage>
</organism>
<accession>A0A919PM20</accession>
<protein>
    <submittedName>
        <fullName evidence="1">Uncharacterized protein</fullName>
    </submittedName>
</protein>
<evidence type="ECO:0000313" key="1">
    <source>
        <dbReference type="EMBL" id="GIG46097.1"/>
    </source>
</evidence>